<organism evidence="10 11">
    <name type="scientific">Methanosarcina mazei SarPi</name>
    <dbReference type="NCBI Taxonomy" id="1434115"/>
    <lineage>
        <taxon>Archaea</taxon>
        <taxon>Methanobacteriati</taxon>
        <taxon>Methanobacteriota</taxon>
        <taxon>Stenosarchaea group</taxon>
        <taxon>Methanomicrobia</taxon>
        <taxon>Methanosarcinales</taxon>
        <taxon>Methanosarcinaceae</taxon>
        <taxon>Methanosarcina</taxon>
    </lineage>
</organism>
<feature type="transmembrane region" description="Helical" evidence="7">
    <location>
        <begin position="188"/>
        <end position="209"/>
    </location>
</feature>
<feature type="transmembrane region" description="Helical" evidence="7">
    <location>
        <begin position="6"/>
        <end position="24"/>
    </location>
</feature>
<accession>A0A0E3LRP1</accession>
<dbReference type="InterPro" id="IPR006037">
    <property type="entry name" value="RCK_C"/>
</dbReference>
<evidence type="ECO:0000256" key="6">
    <source>
        <dbReference type="ARBA" id="ARBA00023136"/>
    </source>
</evidence>
<keyword evidence="3" id="KW-0813">Transport</keyword>
<dbReference type="Gene3D" id="3.30.70.1450">
    <property type="entry name" value="Regulator of K+ conductance, C-terminal domain"/>
    <property type="match status" value="1"/>
</dbReference>
<dbReference type="GeneID" id="24863485"/>
<dbReference type="InterPro" id="IPR036291">
    <property type="entry name" value="NAD(P)-bd_dom_sf"/>
</dbReference>
<evidence type="ECO:0000313" key="10">
    <source>
        <dbReference type="EMBL" id="AKB60361.1"/>
    </source>
</evidence>
<gene>
    <name evidence="10" type="ORF">MSMAP_0376</name>
</gene>
<dbReference type="PROSITE" id="PS51202">
    <property type="entry name" value="RCK_C"/>
    <property type="match status" value="1"/>
</dbReference>
<protein>
    <submittedName>
        <fullName evidence="10">Kef-type transport system 2 (Probable substrate potassium), subunit 1</fullName>
    </submittedName>
</protein>
<dbReference type="GO" id="GO:0016020">
    <property type="term" value="C:membrane"/>
    <property type="evidence" value="ECO:0007669"/>
    <property type="project" value="UniProtKB-SubCell"/>
</dbReference>
<feature type="transmembrane region" description="Helical" evidence="7">
    <location>
        <begin position="115"/>
        <end position="134"/>
    </location>
</feature>
<feature type="transmembrane region" description="Helical" evidence="7">
    <location>
        <begin position="61"/>
        <end position="79"/>
    </location>
</feature>
<name>A0A0E3LRP1_METMZ</name>
<feature type="transmembrane region" description="Helical" evidence="7">
    <location>
        <begin position="295"/>
        <end position="318"/>
    </location>
</feature>
<dbReference type="AlphaFoldDB" id="A0A0E3LRP1"/>
<evidence type="ECO:0000256" key="1">
    <source>
        <dbReference type="ARBA" id="ARBA00004141"/>
    </source>
</evidence>
<dbReference type="InterPro" id="IPR006153">
    <property type="entry name" value="Cation/H_exchanger_TM"/>
</dbReference>
<dbReference type="SUPFAM" id="SSF51735">
    <property type="entry name" value="NAD(P)-binding Rossmann-fold domains"/>
    <property type="match status" value="1"/>
</dbReference>
<dbReference type="SUPFAM" id="SSF116726">
    <property type="entry name" value="TrkA C-terminal domain-like"/>
    <property type="match status" value="1"/>
</dbReference>
<evidence type="ECO:0000259" key="9">
    <source>
        <dbReference type="PROSITE" id="PS51202"/>
    </source>
</evidence>
<dbReference type="Gene3D" id="1.20.1530.20">
    <property type="match status" value="1"/>
</dbReference>
<comment type="similarity">
    <text evidence="2">Belongs to the monovalent cation:proton antiporter 2 (CPA2) transporter (TC 2.A.37) family.</text>
</comment>
<dbReference type="GO" id="GO:0008324">
    <property type="term" value="F:monoatomic cation transmembrane transporter activity"/>
    <property type="evidence" value="ECO:0007669"/>
    <property type="project" value="InterPro"/>
</dbReference>
<keyword evidence="4 7" id="KW-0812">Transmembrane</keyword>
<feature type="domain" description="RCK N-terminal" evidence="8">
    <location>
        <begin position="416"/>
        <end position="533"/>
    </location>
</feature>
<feature type="transmembrane region" description="Helical" evidence="7">
    <location>
        <begin position="91"/>
        <end position="109"/>
    </location>
</feature>
<feature type="transmembrane region" description="Helical" evidence="7">
    <location>
        <begin position="31"/>
        <end position="49"/>
    </location>
</feature>
<feature type="transmembrane region" description="Helical" evidence="7">
    <location>
        <begin position="216"/>
        <end position="249"/>
    </location>
</feature>
<keyword evidence="5 7" id="KW-1133">Transmembrane helix</keyword>
<feature type="domain" description="RCK C-terminal" evidence="9">
    <location>
        <begin position="584"/>
        <end position="668"/>
    </location>
</feature>
<dbReference type="GO" id="GO:0006813">
    <property type="term" value="P:potassium ion transport"/>
    <property type="evidence" value="ECO:0007669"/>
    <property type="project" value="InterPro"/>
</dbReference>
<dbReference type="GO" id="GO:0015297">
    <property type="term" value="F:antiporter activity"/>
    <property type="evidence" value="ECO:0007669"/>
    <property type="project" value="InterPro"/>
</dbReference>
<dbReference type="Pfam" id="PF02080">
    <property type="entry name" value="TrkA_C"/>
    <property type="match status" value="1"/>
</dbReference>
<feature type="transmembrane region" description="Helical" evidence="7">
    <location>
        <begin position="269"/>
        <end position="288"/>
    </location>
</feature>
<dbReference type="InterPro" id="IPR036721">
    <property type="entry name" value="RCK_C_sf"/>
</dbReference>
<feature type="transmembrane region" description="Helical" evidence="7">
    <location>
        <begin position="146"/>
        <end position="168"/>
    </location>
</feature>
<comment type="subcellular location">
    <subcellularLocation>
        <location evidence="1">Membrane</location>
        <topology evidence="1">Multi-pass membrane protein</topology>
    </subcellularLocation>
</comment>
<evidence type="ECO:0000259" key="8">
    <source>
        <dbReference type="PROSITE" id="PS51201"/>
    </source>
</evidence>
<sequence length="695" mass="76318">MEDYLLANVDVILGFAVVILTIFYRFEFPPILGFLVTGMLIGPYGLGILSGGEIDMTSELGVVFLLFTIGVDLSLNDLWKMKKAIMGGGVLQILFTTTLAFIICTWIGFSSATSIFIGLLISLSSTAIVLKVFQDKNEVDTPHGKTSLAILIFQDLAIVPLILITPILAGSSISFDGAFSNIFFKGSLIIFVFILSSRFLVPWIFYCVGRTGSKQLFLVSVVFICLSAAVFTSSIGLSLALGAFLAGIVISGSQYSHQAMGNILPLKDMFMSFFFVSIGMLLNISYLLDHLPLLVLAAVALIIIKSIAGMLITIILGYPLRTTIITGLALSQVGEFSFVLSKLGLEYSLLSKETYQAFLAVSIITMGVTPFLINASYRPAEFIVKKASDSVYGMKLVRGFCSGPFEGKECVEPEIKDHLIMVGFGFFGKTISKAAKAAGIPYIILETNPDIVKQEKTKGERIQYGDATFGAVLEHAGIRNARVLITGISDSLATRKTVEKAKELNPNIYVIAKVRELQEMKHLHHLGADEIIPEEYETSVEIFVRLLEKYLVPRENIEKMVNDLRANGYRRLRKLSVDQDTDNEFSIKDELPGVEIQVLKVGKGSSFDGKTLAEMEFRKKHGVTVLSVRRGSEMIHTPEGDFLLKAKDACVLLGKPESLLNVRKLFESITGEVRPSFQSGSKIELIPKPDSFPHN</sequence>
<evidence type="ECO:0000256" key="5">
    <source>
        <dbReference type="ARBA" id="ARBA00022989"/>
    </source>
</evidence>
<evidence type="ECO:0000256" key="3">
    <source>
        <dbReference type="ARBA" id="ARBA00022448"/>
    </source>
</evidence>
<proteinExistence type="inferred from homology"/>
<dbReference type="PANTHER" id="PTHR42751">
    <property type="entry name" value="SODIUM/HYDROGEN EXCHANGER FAMILY/TRKA DOMAIN PROTEIN"/>
    <property type="match status" value="1"/>
</dbReference>
<evidence type="ECO:0000256" key="2">
    <source>
        <dbReference type="ARBA" id="ARBA00005551"/>
    </source>
</evidence>
<evidence type="ECO:0000256" key="4">
    <source>
        <dbReference type="ARBA" id="ARBA00022692"/>
    </source>
</evidence>
<reference evidence="10 11" key="1">
    <citation type="submission" date="2014-07" db="EMBL/GenBank/DDBJ databases">
        <title>Methanogenic archaea and the global carbon cycle.</title>
        <authorList>
            <person name="Henriksen J.R."/>
            <person name="Luke J."/>
            <person name="Reinhart S."/>
            <person name="Benedict M.N."/>
            <person name="Youngblut N.D."/>
            <person name="Metcalf M.E."/>
            <person name="Whitaker R.J."/>
            <person name="Metcalf W.W."/>
        </authorList>
    </citation>
    <scope>NUCLEOTIDE SEQUENCE [LARGE SCALE GENOMIC DNA]</scope>
    <source>
        <strain evidence="10 11">SarPi</strain>
    </source>
</reference>
<feature type="transmembrane region" description="Helical" evidence="7">
    <location>
        <begin position="357"/>
        <end position="377"/>
    </location>
</feature>
<dbReference type="EMBL" id="CP009511">
    <property type="protein sequence ID" value="AKB60361.1"/>
    <property type="molecule type" value="Genomic_DNA"/>
</dbReference>
<dbReference type="HOGENOM" id="CLU_005126_9_0_2"/>
<dbReference type="PATRIC" id="fig|1434115.4.peg.460"/>
<dbReference type="Pfam" id="PF00999">
    <property type="entry name" value="Na_H_Exchanger"/>
    <property type="match status" value="1"/>
</dbReference>
<dbReference type="Pfam" id="PF02254">
    <property type="entry name" value="TrkA_N"/>
    <property type="match status" value="1"/>
</dbReference>
<evidence type="ECO:0000256" key="7">
    <source>
        <dbReference type="SAM" id="Phobius"/>
    </source>
</evidence>
<keyword evidence="6 7" id="KW-0472">Membrane</keyword>
<dbReference type="RefSeq" id="WP_048042708.1">
    <property type="nucleotide sequence ID" value="NZ_CP009511.1"/>
</dbReference>
<dbReference type="PROSITE" id="PS51201">
    <property type="entry name" value="RCK_N"/>
    <property type="match status" value="1"/>
</dbReference>
<dbReference type="Proteomes" id="UP000033116">
    <property type="component" value="Chromosome"/>
</dbReference>
<dbReference type="PANTHER" id="PTHR42751:SF3">
    <property type="entry name" value="SODIUM_GLUTAMATE SYMPORTER"/>
    <property type="match status" value="1"/>
</dbReference>
<dbReference type="GO" id="GO:1902600">
    <property type="term" value="P:proton transmembrane transport"/>
    <property type="evidence" value="ECO:0007669"/>
    <property type="project" value="InterPro"/>
</dbReference>
<evidence type="ECO:0000313" key="11">
    <source>
        <dbReference type="Proteomes" id="UP000033116"/>
    </source>
</evidence>
<dbReference type="InterPro" id="IPR038770">
    <property type="entry name" value="Na+/solute_symporter_sf"/>
</dbReference>
<dbReference type="InterPro" id="IPR003148">
    <property type="entry name" value="RCK_N"/>
</dbReference>
<dbReference type="Gene3D" id="3.40.50.720">
    <property type="entry name" value="NAD(P)-binding Rossmann-like Domain"/>
    <property type="match status" value="1"/>
</dbReference>